<dbReference type="Pfam" id="PF01113">
    <property type="entry name" value="DapB_N"/>
    <property type="match status" value="1"/>
</dbReference>
<feature type="domain" description="Dihydrodipicolinate reductase C-terminal" evidence="13">
    <location>
        <begin position="105"/>
        <end position="213"/>
    </location>
</feature>
<keyword evidence="5" id="KW-0560">Oxidoreductase</keyword>
<protein>
    <recommendedName>
        <fullName evidence="9">4-hydroxy-tetrahydrodipicolinate reductase</fullName>
        <ecNumber evidence="9">1.17.1.8</ecNumber>
    </recommendedName>
</protein>
<dbReference type="PANTHER" id="PTHR20836">
    <property type="entry name" value="DIHYDRODIPICOLINATE REDUCTASE"/>
    <property type="match status" value="1"/>
</dbReference>
<dbReference type="InterPro" id="IPR022663">
    <property type="entry name" value="DapB_C"/>
</dbReference>
<evidence type="ECO:0000256" key="7">
    <source>
        <dbReference type="ARBA" id="ARBA00023154"/>
    </source>
</evidence>
<proteinExistence type="inferred from homology"/>
<dbReference type="Proteomes" id="UP001596516">
    <property type="component" value="Unassembled WGS sequence"/>
</dbReference>
<accession>A0ABW2UMG9</accession>
<keyword evidence="7" id="KW-0457">Lysine biosynthesis</keyword>
<dbReference type="SUPFAM" id="SSF51735">
    <property type="entry name" value="NAD(P)-binding Rossmann-fold domains"/>
    <property type="match status" value="1"/>
</dbReference>
<dbReference type="PANTHER" id="PTHR20836:SF0">
    <property type="entry name" value="4-HYDROXY-TETRAHYDRODIPICOLINATE REDUCTASE 1, CHLOROPLASTIC-RELATED"/>
    <property type="match status" value="1"/>
</dbReference>
<comment type="catalytic activity">
    <reaction evidence="10">
        <text>(S)-2,3,4,5-tetrahydrodipicolinate + NADP(+) + H2O = (2S,4S)-4-hydroxy-2,3,4,5-tetrahydrodipicolinate + NADPH + H(+)</text>
        <dbReference type="Rhea" id="RHEA:35331"/>
        <dbReference type="ChEBI" id="CHEBI:15377"/>
        <dbReference type="ChEBI" id="CHEBI:15378"/>
        <dbReference type="ChEBI" id="CHEBI:16845"/>
        <dbReference type="ChEBI" id="CHEBI:57783"/>
        <dbReference type="ChEBI" id="CHEBI:58349"/>
        <dbReference type="ChEBI" id="CHEBI:67139"/>
        <dbReference type="EC" id="1.17.1.8"/>
    </reaction>
</comment>
<dbReference type="InterPro" id="IPR000846">
    <property type="entry name" value="DapB_N"/>
</dbReference>
<evidence type="ECO:0000256" key="11">
    <source>
        <dbReference type="ARBA" id="ARBA00049396"/>
    </source>
</evidence>
<evidence type="ECO:0000259" key="13">
    <source>
        <dbReference type="Pfam" id="PF05173"/>
    </source>
</evidence>
<evidence type="ECO:0000256" key="6">
    <source>
        <dbReference type="ARBA" id="ARBA00023027"/>
    </source>
</evidence>
<evidence type="ECO:0000256" key="3">
    <source>
        <dbReference type="ARBA" id="ARBA00022857"/>
    </source>
</evidence>
<keyword evidence="3" id="KW-0521">NADP</keyword>
<comment type="similarity">
    <text evidence="1">Belongs to the DapB family.</text>
</comment>
<keyword evidence="6" id="KW-0520">NAD</keyword>
<keyword evidence="15" id="KW-1185">Reference proteome</keyword>
<evidence type="ECO:0000256" key="2">
    <source>
        <dbReference type="ARBA" id="ARBA00022605"/>
    </source>
</evidence>
<evidence type="ECO:0000256" key="10">
    <source>
        <dbReference type="ARBA" id="ARBA00049080"/>
    </source>
</evidence>
<keyword evidence="2" id="KW-0028">Amino-acid biosynthesis</keyword>
<sequence>MRVAVLGAGGRVGKALVARIRAAGDLELAGTPGRDLALTPITGDVVVDFSGPTGTMALLDHLSGTDLPVVVGTTGFDPAQMQRLRDEGARRPLFVAANFTPGFGVFRKALLGLAQSLPQARLTLAETYNKAKKRQPSGTTLGLQADISALDPVREVEVALNREGEIAGITAFTLALDSAQITLTLNVDSRDAYAAGALEAARWLRGRAPGFYTDINAN</sequence>
<dbReference type="RefSeq" id="WP_377405353.1">
    <property type="nucleotide sequence ID" value="NZ_JBHTFQ010000008.1"/>
</dbReference>
<evidence type="ECO:0000256" key="5">
    <source>
        <dbReference type="ARBA" id="ARBA00023002"/>
    </source>
</evidence>
<evidence type="ECO:0000256" key="9">
    <source>
        <dbReference type="ARBA" id="ARBA00038983"/>
    </source>
</evidence>
<name>A0ABW2UMG9_9RHOB</name>
<evidence type="ECO:0000256" key="4">
    <source>
        <dbReference type="ARBA" id="ARBA00022915"/>
    </source>
</evidence>
<comment type="caution">
    <text evidence="14">The sequence shown here is derived from an EMBL/GenBank/DDBJ whole genome shotgun (WGS) entry which is preliminary data.</text>
</comment>
<evidence type="ECO:0000313" key="14">
    <source>
        <dbReference type="EMBL" id="MFC7705433.1"/>
    </source>
</evidence>
<comment type="catalytic activity">
    <reaction evidence="11">
        <text>(S)-2,3,4,5-tetrahydrodipicolinate + NAD(+) + H2O = (2S,4S)-4-hydroxy-2,3,4,5-tetrahydrodipicolinate + NADH + H(+)</text>
        <dbReference type="Rhea" id="RHEA:35323"/>
        <dbReference type="ChEBI" id="CHEBI:15377"/>
        <dbReference type="ChEBI" id="CHEBI:15378"/>
        <dbReference type="ChEBI" id="CHEBI:16845"/>
        <dbReference type="ChEBI" id="CHEBI:57540"/>
        <dbReference type="ChEBI" id="CHEBI:57945"/>
        <dbReference type="ChEBI" id="CHEBI:67139"/>
        <dbReference type="EC" id="1.17.1.8"/>
    </reaction>
</comment>
<dbReference type="Gene3D" id="3.40.50.720">
    <property type="entry name" value="NAD(P)-binding Rossmann-like Domain"/>
    <property type="match status" value="1"/>
</dbReference>
<evidence type="ECO:0000256" key="8">
    <source>
        <dbReference type="ARBA" id="ARBA00037922"/>
    </source>
</evidence>
<gene>
    <name evidence="14" type="ORF">ACFQXB_14645</name>
</gene>
<keyword evidence="4" id="KW-0220">Diaminopimelate biosynthesis</keyword>
<dbReference type="EC" id="1.17.1.8" evidence="9"/>
<dbReference type="InterPro" id="IPR023940">
    <property type="entry name" value="DHDPR_bac"/>
</dbReference>
<feature type="domain" description="Dihydrodipicolinate reductase N-terminal" evidence="12">
    <location>
        <begin position="43"/>
        <end position="99"/>
    </location>
</feature>
<evidence type="ECO:0000259" key="12">
    <source>
        <dbReference type="Pfam" id="PF01113"/>
    </source>
</evidence>
<organism evidence="14 15">
    <name type="scientific">Plastorhodobacter daqingensis</name>
    <dbReference type="NCBI Taxonomy" id="1387281"/>
    <lineage>
        <taxon>Bacteria</taxon>
        <taxon>Pseudomonadati</taxon>
        <taxon>Pseudomonadota</taxon>
        <taxon>Alphaproteobacteria</taxon>
        <taxon>Rhodobacterales</taxon>
        <taxon>Paracoccaceae</taxon>
        <taxon>Plastorhodobacter</taxon>
    </lineage>
</organism>
<dbReference type="PIRSF" id="PIRSF000161">
    <property type="entry name" value="DHPR"/>
    <property type="match status" value="1"/>
</dbReference>
<evidence type="ECO:0000256" key="1">
    <source>
        <dbReference type="ARBA" id="ARBA00006642"/>
    </source>
</evidence>
<comment type="pathway">
    <text evidence="8">Amino-acid biosynthesis; L-lysine biosynthesis via DAP pathway; (S)-tetrahydrodipicolinate from L-aspartate: step 4/4.</text>
</comment>
<dbReference type="EMBL" id="JBHTFQ010000008">
    <property type="protein sequence ID" value="MFC7705433.1"/>
    <property type="molecule type" value="Genomic_DNA"/>
</dbReference>
<dbReference type="Pfam" id="PF05173">
    <property type="entry name" value="DapB_C"/>
    <property type="match status" value="1"/>
</dbReference>
<reference evidence="15" key="1">
    <citation type="journal article" date="2019" name="Int. J. Syst. Evol. Microbiol.">
        <title>The Global Catalogue of Microorganisms (GCM) 10K type strain sequencing project: providing services to taxonomists for standard genome sequencing and annotation.</title>
        <authorList>
            <consortium name="The Broad Institute Genomics Platform"/>
            <consortium name="The Broad Institute Genome Sequencing Center for Infectious Disease"/>
            <person name="Wu L."/>
            <person name="Ma J."/>
        </authorList>
    </citation>
    <scope>NUCLEOTIDE SEQUENCE [LARGE SCALE GENOMIC DNA]</scope>
    <source>
        <strain evidence="15">CGMCC 1.12750</strain>
    </source>
</reference>
<dbReference type="CDD" id="cd02274">
    <property type="entry name" value="DHDPR_N"/>
    <property type="match status" value="1"/>
</dbReference>
<dbReference type="InterPro" id="IPR036291">
    <property type="entry name" value="NAD(P)-bd_dom_sf"/>
</dbReference>
<dbReference type="Gene3D" id="3.30.360.10">
    <property type="entry name" value="Dihydrodipicolinate Reductase, domain 2"/>
    <property type="match status" value="1"/>
</dbReference>
<evidence type="ECO:0000313" key="15">
    <source>
        <dbReference type="Proteomes" id="UP001596516"/>
    </source>
</evidence>